<keyword evidence="1" id="KW-0472">Membrane</keyword>
<comment type="caution">
    <text evidence="2">The sequence shown here is derived from an EMBL/GenBank/DDBJ whole genome shotgun (WGS) entry which is preliminary data.</text>
</comment>
<dbReference type="InterPro" id="IPR056569">
    <property type="entry name" value="ArlJ-like"/>
</dbReference>
<keyword evidence="1" id="KW-0812">Transmembrane</keyword>
<feature type="transmembrane region" description="Helical" evidence="1">
    <location>
        <begin position="142"/>
        <end position="164"/>
    </location>
</feature>
<dbReference type="AlphaFoldDB" id="A0A7C5TIF8"/>
<feature type="transmembrane region" description="Helical" evidence="1">
    <location>
        <begin position="280"/>
        <end position="302"/>
    </location>
</feature>
<dbReference type="PANTHER" id="PTHR35402">
    <property type="entry name" value="INTEGRAL MEMBRANE PROTEIN-RELATED"/>
    <property type="match status" value="1"/>
</dbReference>
<reference evidence="2" key="1">
    <citation type="journal article" date="2020" name="mSystems">
        <title>Genome- and Community-Level Interaction Insights into Carbon Utilization and Element Cycling Functions of Hydrothermarchaeota in Hydrothermal Sediment.</title>
        <authorList>
            <person name="Zhou Z."/>
            <person name="Liu Y."/>
            <person name="Xu W."/>
            <person name="Pan J."/>
            <person name="Luo Z.H."/>
            <person name="Li M."/>
        </authorList>
    </citation>
    <scope>NUCLEOTIDE SEQUENCE [LARGE SCALE GENOMIC DNA]</scope>
    <source>
        <strain evidence="2">SpSt-1121</strain>
    </source>
</reference>
<sequence>MSNNYIHNKSINRDRDIDVKIYGNYILGFIITLAVLFIETIAMVSNIDRVKINSLNELFIEPLKLIIYISYVLSVIMVPIFIMWSFNAARELIEIYRKFSLRSLSNINVAWIRRNLWLVPILTLFSFLSIVIGIVMSHRYIVLLSLVSLVFLIVLILKPIIGVYNHKKLIDIELKWFLIMLSVIEGIGTNIGFLIEKLKKTPILPSIAKEMAVIDRDSKIYFVSHIDAILYRAKITPNEKLKRILLGYASKVREGGDVSTWLKSRIDEEILRNEFGIRLYIERIAITISQIALMIYVILPLIMVSTSMVLNMQLSIVIAVLATPFLISIAYSIRPKTLDLIPIKYVVIPIALYIALSIVLYVFIEGYSLIFSWIGGILASYKIYKISREGEILDRDSLEVLKNVVELRRSGYSIIKSLEHIVQSNILDKVTQKRLEVILNKVKQGASLTEIISTIQPTSFLFRYTIFLLGIIHECGGGNDEILQTLYESIHRVKTMESNIRRLSTFFEIFSIANVVIMVWIWKTVSPLITALSTYLLGTATNAPSITALIFISLVCFKLISSVIKRGLPIFEPRDSIALAIGVIAINVI</sequence>
<feature type="transmembrane region" description="Helical" evidence="1">
    <location>
        <begin position="116"/>
        <end position="135"/>
    </location>
</feature>
<evidence type="ECO:0008006" key="3">
    <source>
        <dbReference type="Google" id="ProtNLM"/>
    </source>
</evidence>
<protein>
    <recommendedName>
        <fullName evidence="3">Type II secretion system protein GspF domain-containing protein</fullName>
    </recommendedName>
</protein>
<feature type="transmembrane region" description="Helical" evidence="1">
    <location>
        <begin position="345"/>
        <end position="364"/>
    </location>
</feature>
<feature type="transmembrane region" description="Helical" evidence="1">
    <location>
        <begin position="503"/>
        <end position="522"/>
    </location>
</feature>
<feature type="transmembrane region" description="Helical" evidence="1">
    <location>
        <begin position="314"/>
        <end position="333"/>
    </location>
</feature>
<feature type="transmembrane region" description="Helical" evidence="1">
    <location>
        <begin position="22"/>
        <end position="44"/>
    </location>
</feature>
<gene>
    <name evidence="2" type="ORF">ENM84_07535</name>
</gene>
<name>A0A7C5TIF8_9CREN</name>
<dbReference type="EMBL" id="DRZI01000326">
    <property type="protein sequence ID" value="HHP82500.1"/>
    <property type="molecule type" value="Genomic_DNA"/>
</dbReference>
<dbReference type="PANTHER" id="PTHR35402:SF1">
    <property type="entry name" value="TYPE II SECRETION SYSTEM PROTEIN GSPF DOMAIN-CONTAINING PROTEIN"/>
    <property type="match status" value="1"/>
</dbReference>
<feature type="transmembrane region" description="Helical" evidence="1">
    <location>
        <begin position="65"/>
        <end position="86"/>
    </location>
</feature>
<feature type="transmembrane region" description="Helical" evidence="1">
    <location>
        <begin position="176"/>
        <end position="195"/>
    </location>
</feature>
<organism evidence="2">
    <name type="scientific">Ignisphaera aggregans</name>
    <dbReference type="NCBI Taxonomy" id="334771"/>
    <lineage>
        <taxon>Archaea</taxon>
        <taxon>Thermoproteota</taxon>
        <taxon>Thermoprotei</taxon>
        <taxon>Desulfurococcales</taxon>
        <taxon>Desulfurococcaceae</taxon>
        <taxon>Ignisphaera</taxon>
    </lineage>
</organism>
<keyword evidence="1" id="KW-1133">Transmembrane helix</keyword>
<proteinExistence type="predicted"/>
<accession>A0A7C5TIF8</accession>
<evidence type="ECO:0000313" key="2">
    <source>
        <dbReference type="EMBL" id="HHP82500.1"/>
    </source>
</evidence>
<feature type="transmembrane region" description="Helical" evidence="1">
    <location>
        <begin position="542"/>
        <end position="560"/>
    </location>
</feature>
<evidence type="ECO:0000256" key="1">
    <source>
        <dbReference type="SAM" id="Phobius"/>
    </source>
</evidence>